<dbReference type="HOGENOM" id="CLU_2344880_0_0_5"/>
<dbReference type="Pfam" id="PF01321">
    <property type="entry name" value="Creatinase_N"/>
    <property type="match status" value="1"/>
</dbReference>
<evidence type="ECO:0000313" key="3">
    <source>
        <dbReference type="Proteomes" id="UP000030021"/>
    </source>
</evidence>
<dbReference type="SUPFAM" id="SSF53092">
    <property type="entry name" value="Creatinase/prolidase N-terminal domain"/>
    <property type="match status" value="1"/>
</dbReference>
<dbReference type="InterPro" id="IPR000587">
    <property type="entry name" value="Creatinase_N"/>
</dbReference>
<comment type="caution">
    <text evidence="2">The sequence shown here is derived from an EMBL/GenBank/DDBJ whole genome shotgun (WGS) entry which is preliminary data.</text>
</comment>
<accession>A0A0A0HKD4</accession>
<reference evidence="2 3" key="1">
    <citation type="submission" date="2013-01" db="EMBL/GenBank/DDBJ databases">
        <authorList>
            <person name="Fiebig A."/>
            <person name="Goeker M."/>
            <person name="Klenk H.-P.P."/>
        </authorList>
    </citation>
    <scope>NUCLEOTIDE SEQUENCE [LARGE SCALE GENOMIC DNA]</scope>
    <source>
        <strain evidence="2 3">DSM 17069</strain>
    </source>
</reference>
<evidence type="ECO:0000259" key="1">
    <source>
        <dbReference type="Pfam" id="PF01321"/>
    </source>
</evidence>
<dbReference type="AlphaFoldDB" id="A0A0A0HKD4"/>
<dbReference type="InterPro" id="IPR029149">
    <property type="entry name" value="Creatin/AminoP/Spt16_N"/>
</dbReference>
<dbReference type="Gene3D" id="3.40.350.10">
    <property type="entry name" value="Creatinase/prolidase N-terminal domain"/>
    <property type="match status" value="1"/>
</dbReference>
<protein>
    <submittedName>
        <fullName evidence="2">Creatinase/Prolidase N-terminal domain protein</fullName>
    </submittedName>
</protein>
<dbReference type="Proteomes" id="UP000030021">
    <property type="component" value="Unassembled WGS sequence"/>
</dbReference>
<dbReference type="InterPro" id="IPR050422">
    <property type="entry name" value="X-Pro_aminopeptidase_P"/>
</dbReference>
<evidence type="ECO:0000313" key="2">
    <source>
        <dbReference type="EMBL" id="KGM86628.1"/>
    </source>
</evidence>
<dbReference type="EMBL" id="AONH01000016">
    <property type="protein sequence ID" value="KGM86628.1"/>
    <property type="molecule type" value="Genomic_DNA"/>
</dbReference>
<dbReference type="PATRIC" id="fig|1288298.3.peg.2936"/>
<proteinExistence type="predicted"/>
<gene>
    <name evidence="2" type="ORF">rosmuc_02921</name>
</gene>
<dbReference type="PANTHER" id="PTHR43763">
    <property type="entry name" value="XAA-PRO AMINOPEPTIDASE 1"/>
    <property type="match status" value="1"/>
</dbReference>
<name>A0A0A0HKD4_9RHOB</name>
<dbReference type="eggNOG" id="COG0006">
    <property type="taxonomic scope" value="Bacteria"/>
</dbReference>
<dbReference type="PANTHER" id="PTHR43763:SF6">
    <property type="entry name" value="XAA-PRO AMINOPEPTIDASE 1"/>
    <property type="match status" value="1"/>
</dbReference>
<sequence>MFQSFTQPAHPDQGPPRLAHLRRAMAEAGLAGWLVPRADAHQGEYVAPCDDRLAWLTGFTGSAGFCAVLPDVAGVFTDGRYHVQVRGAGRHPAFHPR</sequence>
<feature type="domain" description="Creatinase N-terminal" evidence="1">
    <location>
        <begin position="17"/>
        <end position="86"/>
    </location>
</feature>
<organism evidence="2 3">
    <name type="scientific">Roseovarius mucosus DSM 17069</name>
    <dbReference type="NCBI Taxonomy" id="1288298"/>
    <lineage>
        <taxon>Bacteria</taxon>
        <taxon>Pseudomonadati</taxon>
        <taxon>Pseudomonadota</taxon>
        <taxon>Alphaproteobacteria</taxon>
        <taxon>Rhodobacterales</taxon>
        <taxon>Roseobacteraceae</taxon>
        <taxon>Roseovarius</taxon>
    </lineage>
</organism>